<protein>
    <submittedName>
        <fullName evidence="2">Uncharacterized protein</fullName>
    </submittedName>
</protein>
<name>A0A4U5W5U9_STRLS</name>
<dbReference type="AlphaFoldDB" id="A0A4U5W5U9"/>
<evidence type="ECO:0000256" key="1">
    <source>
        <dbReference type="SAM" id="Coils"/>
    </source>
</evidence>
<dbReference type="Proteomes" id="UP000305929">
    <property type="component" value="Unassembled WGS sequence"/>
</dbReference>
<dbReference type="RefSeq" id="WP_137311382.1">
    <property type="nucleotide sequence ID" value="NZ_SZNQ01000003.1"/>
</dbReference>
<reference evidence="2 3" key="1">
    <citation type="submission" date="2019-04" db="EMBL/GenBank/DDBJ databases">
        <title>Streptomyces lasaliensis sp. nov., an Actinomycete isolated from soil which produces the polyether antibiotic lasalocid.</title>
        <authorList>
            <person name="Erwin G."/>
            <person name="Haber C."/>
        </authorList>
    </citation>
    <scope>NUCLEOTIDE SEQUENCE [LARGE SCALE GENOMIC DNA]</scope>
    <source>
        <strain evidence="2 3">X-537</strain>
    </source>
</reference>
<keyword evidence="1" id="KW-0175">Coiled coil</keyword>
<comment type="caution">
    <text evidence="2">The sequence shown here is derived from an EMBL/GenBank/DDBJ whole genome shotgun (WGS) entry which is preliminary data.</text>
</comment>
<keyword evidence="3" id="KW-1185">Reference proteome</keyword>
<sequence length="156" mass="17121">MTTALAPHRTPPPPVKVNGLEVIGVEFAETPLSTPAKPVHFKQIVKILLEDGSVVYGCAWAGCGFIGDTAIAVRPHLKAHKPDTEPGKKLDAPDLSTLTVSELLELAWSAQTLRLDLERTTRERERLAKSLTEWKQRAQTAQRRLSSIQKVLAPVT</sequence>
<evidence type="ECO:0000313" key="2">
    <source>
        <dbReference type="EMBL" id="TKS96281.1"/>
    </source>
</evidence>
<dbReference type="OrthoDB" id="3624012at2"/>
<organism evidence="2 3">
    <name type="scientific">Streptomyces lasalocidi</name>
    <name type="common">Streptomyces lasaliensis</name>
    <dbReference type="NCBI Taxonomy" id="324833"/>
    <lineage>
        <taxon>Bacteria</taxon>
        <taxon>Bacillati</taxon>
        <taxon>Actinomycetota</taxon>
        <taxon>Actinomycetes</taxon>
        <taxon>Kitasatosporales</taxon>
        <taxon>Streptomycetaceae</taxon>
        <taxon>Streptomyces</taxon>
    </lineage>
</organism>
<feature type="coiled-coil region" evidence="1">
    <location>
        <begin position="110"/>
        <end position="151"/>
    </location>
</feature>
<accession>A0A4U5W5U9</accession>
<dbReference type="EMBL" id="SZNQ01000003">
    <property type="protein sequence ID" value="TKS96281.1"/>
    <property type="molecule type" value="Genomic_DNA"/>
</dbReference>
<evidence type="ECO:0000313" key="3">
    <source>
        <dbReference type="Proteomes" id="UP000305929"/>
    </source>
</evidence>
<proteinExistence type="predicted"/>
<gene>
    <name evidence="2" type="ORF">E4U91_36940</name>
</gene>